<dbReference type="AlphaFoldDB" id="A0AAI8YG00"/>
<dbReference type="GO" id="GO:0005525">
    <property type="term" value="F:GTP binding"/>
    <property type="evidence" value="ECO:0007669"/>
    <property type="project" value="InterPro"/>
</dbReference>
<reference evidence="2" key="1">
    <citation type="submission" date="2023-10" db="EMBL/GenBank/DDBJ databases">
        <authorList>
            <person name="Hackl T."/>
        </authorList>
    </citation>
    <scope>NUCLEOTIDE SEQUENCE</scope>
</reference>
<accession>A0AAI8YG00</accession>
<dbReference type="EMBL" id="CAUWAG010000008">
    <property type="protein sequence ID" value="CAJ2505893.1"/>
    <property type="molecule type" value="Genomic_DNA"/>
</dbReference>
<dbReference type="Proteomes" id="UP001295740">
    <property type="component" value="Unassembled WGS sequence"/>
</dbReference>
<keyword evidence="3" id="KW-1185">Reference proteome</keyword>
<evidence type="ECO:0000313" key="2">
    <source>
        <dbReference type="EMBL" id="CAJ2505893.1"/>
    </source>
</evidence>
<feature type="domain" description="GED" evidence="1">
    <location>
        <begin position="159"/>
        <end position="247"/>
    </location>
</feature>
<sequence length="247" mass="28813">MDRIEHAYQSSRGPEIGIFGGMILATMFVDQTEKWEPLVLSHTSKAFATVHHYIYTLLASICPEPHVQDQVWNFLLDLLAPTYRRAMDHARFLLRIERGGRPTTFNHYFSSVLQEKRSGSLRDALKKHRKEFRDGKGTYIDFDHVENYAENKSNTQKVCENILDITTSYYKVFRKRFVDTIYQQVVFHFLLECDDSPLKILTPELVMGLEAERLEEIAGEHAEGKRRRELLNHQIKSLEAAVKVLKR</sequence>
<dbReference type="PROSITE" id="PS51388">
    <property type="entry name" value="GED"/>
    <property type="match status" value="1"/>
</dbReference>
<dbReference type="Pfam" id="PF02212">
    <property type="entry name" value="GED"/>
    <property type="match status" value="1"/>
</dbReference>
<evidence type="ECO:0000259" key="1">
    <source>
        <dbReference type="PROSITE" id="PS51388"/>
    </source>
</evidence>
<protein>
    <submittedName>
        <fullName evidence="2">Uu.00g000230.m01.CDS01</fullName>
    </submittedName>
</protein>
<organism evidence="2 3">
    <name type="scientific">Anthostomella pinea</name>
    <dbReference type="NCBI Taxonomy" id="933095"/>
    <lineage>
        <taxon>Eukaryota</taxon>
        <taxon>Fungi</taxon>
        <taxon>Dikarya</taxon>
        <taxon>Ascomycota</taxon>
        <taxon>Pezizomycotina</taxon>
        <taxon>Sordariomycetes</taxon>
        <taxon>Xylariomycetidae</taxon>
        <taxon>Xylariales</taxon>
        <taxon>Xylariaceae</taxon>
        <taxon>Anthostomella</taxon>
    </lineage>
</organism>
<dbReference type="GO" id="GO:0003924">
    <property type="term" value="F:GTPase activity"/>
    <property type="evidence" value="ECO:0007669"/>
    <property type="project" value="InterPro"/>
</dbReference>
<comment type="caution">
    <text evidence="2">The sequence shown here is derived from an EMBL/GenBank/DDBJ whole genome shotgun (WGS) entry which is preliminary data.</text>
</comment>
<evidence type="ECO:0000313" key="3">
    <source>
        <dbReference type="Proteomes" id="UP001295740"/>
    </source>
</evidence>
<dbReference type="InterPro" id="IPR003130">
    <property type="entry name" value="GED"/>
</dbReference>
<gene>
    <name evidence="2" type="ORF">KHLLAP_LOCUS6361</name>
</gene>
<name>A0AAI8YG00_9PEZI</name>
<dbReference type="InterPro" id="IPR020850">
    <property type="entry name" value="GED_dom"/>
</dbReference>
<proteinExistence type="predicted"/>
<dbReference type="Gene3D" id="1.20.120.1240">
    <property type="entry name" value="Dynamin, middle domain"/>
    <property type="match status" value="1"/>
</dbReference>